<dbReference type="Gene3D" id="3.30.565.10">
    <property type="entry name" value="Histidine kinase-like ATPase, C-terminal domain"/>
    <property type="match status" value="1"/>
</dbReference>
<evidence type="ECO:0000256" key="5">
    <source>
        <dbReference type="ARBA" id="ARBA00022679"/>
    </source>
</evidence>
<keyword evidence="6" id="KW-0547">Nucleotide-binding</keyword>
<evidence type="ECO:0000256" key="2">
    <source>
        <dbReference type="ARBA" id="ARBA00004651"/>
    </source>
</evidence>
<gene>
    <name evidence="11" type="ORF">H9J30_09735</name>
</gene>
<comment type="caution">
    <text evidence="11">The sequence shown here is derived from an EMBL/GenBank/DDBJ whole genome shotgun (WGS) entry which is preliminary data.</text>
</comment>
<evidence type="ECO:0000313" key="12">
    <source>
        <dbReference type="Proteomes" id="UP000829384"/>
    </source>
</evidence>
<name>A0ABS9QX93_9GAMM</name>
<sequence length="408" mass="46895">MKFQFYRLFIFLLLSCGLVIWSFGELAEHFADDEYSYQINVDDLLRVDKKTPQIMRITADSLSLPADLHASLQQGATIALRHSDNDLYYYRLDKTTNAILMLGPIQTSTPKEQNTSLVLLGLYSSLCLVAFGWIWPIFRDLHHLQQSAIEFGQLPRKRPLETNKHSTIFPLAKVFNSISHQIVDFVQMHKELSRTISHEVRTPLARMRFVLEIIRPQIAPNYAKRLSEDIDDIEQLAANYLSFARLEHKEETLSQELQSLTLFMDKLAHKYAIYQPKFNIVFHHQAQLAHFDPITMTIAIQNLIQNAMRFAHNEIHVHFYQEGNVNRISVEDDGPGFEGKGKKLFAAFERDSQQSDTSGYGLGLYIVKKIATWHYGQLELCRSKTLGGAEISIIWDDKLVHKADIGSD</sequence>
<accession>A0ABS9QX93</accession>
<dbReference type="InterPro" id="IPR036097">
    <property type="entry name" value="HisK_dim/P_sf"/>
</dbReference>
<dbReference type="PROSITE" id="PS50109">
    <property type="entry name" value="HIS_KIN"/>
    <property type="match status" value="1"/>
</dbReference>
<dbReference type="InterPro" id="IPR005467">
    <property type="entry name" value="His_kinase_dom"/>
</dbReference>
<dbReference type="Proteomes" id="UP000829384">
    <property type="component" value="Unassembled WGS sequence"/>
</dbReference>
<organism evidence="11 12">
    <name type="scientific">Shewanella cutis</name>
    <dbReference type="NCBI Taxonomy" id="2766780"/>
    <lineage>
        <taxon>Bacteria</taxon>
        <taxon>Pseudomonadati</taxon>
        <taxon>Pseudomonadota</taxon>
        <taxon>Gammaproteobacteria</taxon>
        <taxon>Alteromonadales</taxon>
        <taxon>Shewanellaceae</taxon>
        <taxon>Shewanella</taxon>
    </lineage>
</organism>
<dbReference type="RefSeq" id="WP_240130857.1">
    <property type="nucleotide sequence ID" value="NZ_JACSDI010000005.1"/>
</dbReference>
<comment type="catalytic activity">
    <reaction evidence="1">
        <text>ATP + protein L-histidine = ADP + protein N-phospho-L-histidine.</text>
        <dbReference type="EC" id="2.7.13.3"/>
    </reaction>
</comment>
<keyword evidence="4" id="KW-1003">Cell membrane</keyword>
<evidence type="ECO:0000259" key="10">
    <source>
        <dbReference type="PROSITE" id="PS50109"/>
    </source>
</evidence>
<dbReference type="Pfam" id="PF00512">
    <property type="entry name" value="HisKA"/>
    <property type="match status" value="1"/>
</dbReference>
<dbReference type="InterPro" id="IPR050980">
    <property type="entry name" value="2C_sensor_his_kinase"/>
</dbReference>
<evidence type="ECO:0000256" key="8">
    <source>
        <dbReference type="ARBA" id="ARBA00022840"/>
    </source>
</evidence>
<comment type="subcellular location">
    <subcellularLocation>
        <location evidence="2">Cell membrane</location>
        <topology evidence="2">Multi-pass membrane protein</topology>
    </subcellularLocation>
</comment>
<proteinExistence type="predicted"/>
<evidence type="ECO:0000256" key="3">
    <source>
        <dbReference type="ARBA" id="ARBA00012438"/>
    </source>
</evidence>
<keyword evidence="9" id="KW-1133">Transmembrane helix</keyword>
<dbReference type="PANTHER" id="PTHR44936">
    <property type="entry name" value="SENSOR PROTEIN CREC"/>
    <property type="match status" value="1"/>
</dbReference>
<evidence type="ECO:0000256" key="6">
    <source>
        <dbReference type="ARBA" id="ARBA00022741"/>
    </source>
</evidence>
<dbReference type="PANTHER" id="PTHR44936:SF10">
    <property type="entry name" value="SENSOR PROTEIN RSTB"/>
    <property type="match status" value="1"/>
</dbReference>
<keyword evidence="5" id="KW-0808">Transferase</keyword>
<dbReference type="Pfam" id="PF02518">
    <property type="entry name" value="HATPase_c"/>
    <property type="match status" value="1"/>
</dbReference>
<keyword evidence="9" id="KW-0472">Membrane</keyword>
<evidence type="ECO:0000313" key="11">
    <source>
        <dbReference type="EMBL" id="MCG9964193.1"/>
    </source>
</evidence>
<feature type="transmembrane region" description="Helical" evidence="9">
    <location>
        <begin position="117"/>
        <end position="138"/>
    </location>
</feature>
<dbReference type="SMART" id="SM00387">
    <property type="entry name" value="HATPase_c"/>
    <property type="match status" value="1"/>
</dbReference>
<dbReference type="SMART" id="SM00388">
    <property type="entry name" value="HisKA"/>
    <property type="match status" value="1"/>
</dbReference>
<dbReference type="EC" id="2.7.13.3" evidence="3"/>
<evidence type="ECO:0000256" key="4">
    <source>
        <dbReference type="ARBA" id="ARBA00022475"/>
    </source>
</evidence>
<keyword evidence="9" id="KW-0812">Transmembrane</keyword>
<feature type="domain" description="Histidine kinase" evidence="10">
    <location>
        <begin position="195"/>
        <end position="399"/>
    </location>
</feature>
<reference evidence="11 12" key="1">
    <citation type="submission" date="2020-08" db="EMBL/GenBank/DDBJ databases">
        <title>Whole genome sequence of Shewanella sp strain PS-2.</title>
        <authorList>
            <person name="Das S.K."/>
        </authorList>
    </citation>
    <scope>NUCLEOTIDE SEQUENCE [LARGE SCALE GENOMIC DNA]</scope>
    <source>
        <strain evidence="11 12">PS-2</strain>
    </source>
</reference>
<dbReference type="EMBL" id="JACSDI010000005">
    <property type="protein sequence ID" value="MCG9964193.1"/>
    <property type="molecule type" value="Genomic_DNA"/>
</dbReference>
<evidence type="ECO:0000256" key="1">
    <source>
        <dbReference type="ARBA" id="ARBA00000085"/>
    </source>
</evidence>
<dbReference type="Gene3D" id="1.10.287.130">
    <property type="match status" value="1"/>
</dbReference>
<keyword evidence="8" id="KW-0067">ATP-binding</keyword>
<dbReference type="SUPFAM" id="SSF55874">
    <property type="entry name" value="ATPase domain of HSP90 chaperone/DNA topoisomerase II/histidine kinase"/>
    <property type="match status" value="1"/>
</dbReference>
<keyword evidence="7 11" id="KW-0418">Kinase</keyword>
<protein>
    <recommendedName>
        <fullName evidence="3">histidine kinase</fullName>
        <ecNumber evidence="3">2.7.13.3</ecNumber>
    </recommendedName>
</protein>
<evidence type="ECO:0000256" key="7">
    <source>
        <dbReference type="ARBA" id="ARBA00022777"/>
    </source>
</evidence>
<dbReference type="SUPFAM" id="SSF47384">
    <property type="entry name" value="Homodimeric domain of signal transducing histidine kinase"/>
    <property type="match status" value="1"/>
</dbReference>
<dbReference type="GO" id="GO:0016301">
    <property type="term" value="F:kinase activity"/>
    <property type="evidence" value="ECO:0007669"/>
    <property type="project" value="UniProtKB-KW"/>
</dbReference>
<evidence type="ECO:0000256" key="9">
    <source>
        <dbReference type="SAM" id="Phobius"/>
    </source>
</evidence>
<keyword evidence="12" id="KW-1185">Reference proteome</keyword>
<dbReference type="CDD" id="cd00082">
    <property type="entry name" value="HisKA"/>
    <property type="match status" value="1"/>
</dbReference>
<dbReference type="InterPro" id="IPR003661">
    <property type="entry name" value="HisK_dim/P_dom"/>
</dbReference>
<dbReference type="InterPro" id="IPR003594">
    <property type="entry name" value="HATPase_dom"/>
</dbReference>
<dbReference type="InterPro" id="IPR036890">
    <property type="entry name" value="HATPase_C_sf"/>
</dbReference>